<evidence type="ECO:0000313" key="9">
    <source>
        <dbReference type="Proteomes" id="UP001597196"/>
    </source>
</evidence>
<feature type="transmembrane region" description="Helical" evidence="7">
    <location>
        <begin position="67"/>
        <end position="87"/>
    </location>
</feature>
<feature type="transmembrane region" description="Helical" evidence="7">
    <location>
        <begin position="42"/>
        <end position="61"/>
    </location>
</feature>
<keyword evidence="9" id="KW-1185">Reference proteome</keyword>
<evidence type="ECO:0000256" key="1">
    <source>
        <dbReference type="ARBA" id="ARBA00004141"/>
    </source>
</evidence>
<keyword evidence="4 7" id="KW-0472">Membrane</keyword>
<dbReference type="Pfam" id="PF05105">
    <property type="entry name" value="Phage_holin_4_1"/>
    <property type="match status" value="1"/>
</dbReference>
<keyword evidence="3 7" id="KW-1133">Transmembrane helix</keyword>
<dbReference type="Proteomes" id="UP001597196">
    <property type="component" value="Unassembled WGS sequence"/>
</dbReference>
<comment type="caution">
    <text evidence="8">The sequence shown here is derived from an EMBL/GenBank/DDBJ whole genome shotgun (WGS) entry which is preliminary data.</text>
</comment>
<keyword evidence="2 7" id="KW-0812">Transmembrane</keyword>
<sequence>MDKIFSGGLPIVGWWFTVVGLDLVTGYAKALKQHNWRSAVNLQGLMIKFGTFATLIAASAIDHVAPIVGVTMPLNLGLWWTAMLIFYEIGSILENVSEIGFRAVGLMKYLAIFRSGLGDADDTTKKPAAQPSAPKRPPKAEADVEADIEADAEADTDTDADTDAETDAETYTDTDTETESAEVAADHATTNAPDDHDSERDRESEEDHDAAQKG</sequence>
<evidence type="ECO:0000256" key="2">
    <source>
        <dbReference type="ARBA" id="ARBA00022692"/>
    </source>
</evidence>
<accession>A0ABW4CHD2</accession>
<organism evidence="8 9">
    <name type="scientific">Lacticaseibacillus mingshuiensis</name>
    <dbReference type="NCBI Taxonomy" id="2799574"/>
    <lineage>
        <taxon>Bacteria</taxon>
        <taxon>Bacillati</taxon>
        <taxon>Bacillota</taxon>
        <taxon>Bacilli</taxon>
        <taxon>Lactobacillales</taxon>
        <taxon>Lactobacillaceae</taxon>
        <taxon>Lacticaseibacillus</taxon>
    </lineage>
</organism>
<evidence type="ECO:0000256" key="4">
    <source>
        <dbReference type="ARBA" id="ARBA00023136"/>
    </source>
</evidence>
<comment type="similarity">
    <text evidence="5">Belongs to the bacteriophage holin family. Cp-1 holin subfamily.</text>
</comment>
<comment type="subcellular location">
    <subcellularLocation>
        <location evidence="1">Membrane</location>
        <topology evidence="1">Multi-pass membrane protein</topology>
    </subcellularLocation>
</comment>
<evidence type="ECO:0000256" key="7">
    <source>
        <dbReference type="SAM" id="Phobius"/>
    </source>
</evidence>
<evidence type="ECO:0000313" key="8">
    <source>
        <dbReference type="EMBL" id="MFD1430237.1"/>
    </source>
</evidence>
<evidence type="ECO:0000256" key="3">
    <source>
        <dbReference type="ARBA" id="ARBA00022989"/>
    </source>
</evidence>
<proteinExistence type="inferred from homology"/>
<dbReference type="RefSeq" id="WP_203626561.1">
    <property type="nucleotide sequence ID" value="NZ_BOLQ01000006.1"/>
</dbReference>
<dbReference type="EMBL" id="JBHTOC010000011">
    <property type="protein sequence ID" value="MFD1430237.1"/>
    <property type="molecule type" value="Genomic_DNA"/>
</dbReference>
<feature type="compositionally biased region" description="Acidic residues" evidence="6">
    <location>
        <begin position="143"/>
        <end position="180"/>
    </location>
</feature>
<dbReference type="InterPro" id="IPR006480">
    <property type="entry name" value="Phage_holin_4_1"/>
</dbReference>
<feature type="compositionally biased region" description="Basic and acidic residues" evidence="6">
    <location>
        <begin position="193"/>
        <end position="214"/>
    </location>
</feature>
<gene>
    <name evidence="8" type="ORF">ACFQ4P_08260</name>
</gene>
<feature type="region of interest" description="Disordered" evidence="6">
    <location>
        <begin position="120"/>
        <end position="214"/>
    </location>
</feature>
<evidence type="ECO:0000256" key="5">
    <source>
        <dbReference type="ARBA" id="ARBA00023600"/>
    </source>
</evidence>
<name>A0ABW4CHD2_9LACO</name>
<feature type="transmembrane region" description="Helical" evidence="7">
    <location>
        <begin position="12"/>
        <end position="30"/>
    </location>
</feature>
<protein>
    <submittedName>
        <fullName evidence="8">Phage holin family protein</fullName>
    </submittedName>
</protein>
<reference evidence="9" key="1">
    <citation type="journal article" date="2019" name="Int. J. Syst. Evol. Microbiol.">
        <title>The Global Catalogue of Microorganisms (GCM) 10K type strain sequencing project: providing services to taxonomists for standard genome sequencing and annotation.</title>
        <authorList>
            <consortium name="The Broad Institute Genomics Platform"/>
            <consortium name="The Broad Institute Genome Sequencing Center for Infectious Disease"/>
            <person name="Wu L."/>
            <person name="Ma J."/>
        </authorList>
    </citation>
    <scope>NUCLEOTIDE SEQUENCE [LARGE SCALE GENOMIC DNA]</scope>
    <source>
        <strain evidence="9">CCM 8980</strain>
    </source>
</reference>
<evidence type="ECO:0000256" key="6">
    <source>
        <dbReference type="SAM" id="MobiDB-lite"/>
    </source>
</evidence>